<feature type="region of interest" description="Disordered" evidence="1">
    <location>
        <begin position="29"/>
        <end position="54"/>
    </location>
</feature>
<dbReference type="AlphaFoldDB" id="A0A5B8RH58"/>
<reference evidence="2" key="1">
    <citation type="submission" date="2019-06" db="EMBL/GenBank/DDBJ databases">
        <authorList>
            <person name="Murdoch R.W."/>
            <person name="Fathepure B."/>
        </authorList>
    </citation>
    <scope>NUCLEOTIDE SEQUENCE</scope>
</reference>
<gene>
    <name evidence="2" type="ORF">KBTEX_04337</name>
</gene>
<dbReference type="Pfam" id="PF07027">
    <property type="entry name" value="DUF1318"/>
    <property type="match status" value="1"/>
</dbReference>
<evidence type="ECO:0000256" key="1">
    <source>
        <dbReference type="SAM" id="MobiDB-lite"/>
    </source>
</evidence>
<accession>A0A5B8RH58</accession>
<organism evidence="2">
    <name type="scientific">uncultured organism</name>
    <dbReference type="NCBI Taxonomy" id="155900"/>
    <lineage>
        <taxon>unclassified sequences</taxon>
        <taxon>environmental samples</taxon>
    </lineage>
</organism>
<proteinExistence type="predicted"/>
<dbReference type="InterPro" id="IPR008309">
    <property type="entry name" value="YdbL"/>
</dbReference>
<sequence>MLLAACVTINVYFPAVAAEKAADRIIKDVWGPEDGAPPTREQAPGGDDTQGRAPGAERPLAIRLLDTVISPAHAQEPRIDISSPAVKRLTASMENRFARLRPYYESGAVGLTQDALVAVRDLNSVPLAARGSVRQLVSAENADRNALYREIAVANDHPEWEQRIRGVFAERWVRNARNGWYYQNDSGKWVRK</sequence>
<name>A0A5B8RH58_9ZZZZ</name>
<evidence type="ECO:0000313" key="2">
    <source>
        <dbReference type="EMBL" id="QEA07971.1"/>
    </source>
</evidence>
<evidence type="ECO:0008006" key="3">
    <source>
        <dbReference type="Google" id="ProtNLM"/>
    </source>
</evidence>
<protein>
    <recommendedName>
        <fullName evidence="3">DUF1318 domain-containing protein</fullName>
    </recommendedName>
</protein>
<dbReference type="EMBL" id="MN079540">
    <property type="protein sequence ID" value="QEA07971.1"/>
    <property type="molecule type" value="Genomic_DNA"/>
</dbReference>